<keyword evidence="3" id="KW-1185">Reference proteome</keyword>
<keyword evidence="1" id="KW-1133">Transmembrane helix</keyword>
<evidence type="ECO:0000313" key="2">
    <source>
        <dbReference type="EMBL" id="NGY61244.1"/>
    </source>
</evidence>
<name>A0A7C9RRT7_9PSEU</name>
<organism evidence="2 3">
    <name type="scientific">Lentzea alba</name>
    <dbReference type="NCBI Taxonomy" id="2714351"/>
    <lineage>
        <taxon>Bacteria</taxon>
        <taxon>Bacillati</taxon>
        <taxon>Actinomycetota</taxon>
        <taxon>Actinomycetes</taxon>
        <taxon>Pseudonocardiales</taxon>
        <taxon>Pseudonocardiaceae</taxon>
        <taxon>Lentzea</taxon>
    </lineage>
</organism>
<sequence>MLDAAAVKAVATQLSEAIEKGRHQDRNLWQAVQDEVDRRIGFGPRYLPRPSALVILAVLVVGGTSGFLWAAASRNWVECALFVVLMTLGTFLLDQVWLMQRREDALKAGLYVSATGQDPSAADESSQDHNNS</sequence>
<feature type="transmembrane region" description="Helical" evidence="1">
    <location>
        <begin position="52"/>
        <end position="69"/>
    </location>
</feature>
<evidence type="ECO:0000313" key="3">
    <source>
        <dbReference type="Proteomes" id="UP000481360"/>
    </source>
</evidence>
<accession>A0A7C9RRT7</accession>
<protein>
    <submittedName>
        <fullName evidence="2">Uncharacterized protein</fullName>
    </submittedName>
</protein>
<dbReference type="RefSeq" id="WP_166047552.1">
    <property type="nucleotide sequence ID" value="NZ_JAAMPJ010000005.1"/>
</dbReference>
<keyword evidence="1" id="KW-0472">Membrane</keyword>
<comment type="caution">
    <text evidence="2">The sequence shown here is derived from an EMBL/GenBank/DDBJ whole genome shotgun (WGS) entry which is preliminary data.</text>
</comment>
<feature type="transmembrane region" description="Helical" evidence="1">
    <location>
        <begin position="75"/>
        <end position="93"/>
    </location>
</feature>
<evidence type="ECO:0000256" key="1">
    <source>
        <dbReference type="SAM" id="Phobius"/>
    </source>
</evidence>
<dbReference type="Proteomes" id="UP000481360">
    <property type="component" value="Unassembled WGS sequence"/>
</dbReference>
<reference evidence="2 3" key="1">
    <citation type="submission" date="2020-03" db="EMBL/GenBank/DDBJ databases">
        <title>Isolation and identification of active actinomycetes.</title>
        <authorList>
            <person name="Sun X."/>
        </authorList>
    </citation>
    <scope>NUCLEOTIDE SEQUENCE [LARGE SCALE GENOMIC DNA]</scope>
    <source>
        <strain evidence="2 3">NEAU-D13</strain>
    </source>
</reference>
<keyword evidence="1" id="KW-0812">Transmembrane</keyword>
<dbReference type="AlphaFoldDB" id="A0A7C9RRT7"/>
<proteinExistence type="predicted"/>
<gene>
    <name evidence="2" type="ORF">G7043_20160</name>
</gene>
<dbReference type="EMBL" id="JAAMPJ010000005">
    <property type="protein sequence ID" value="NGY61244.1"/>
    <property type="molecule type" value="Genomic_DNA"/>
</dbReference>